<keyword evidence="12" id="KW-0378">Hydrolase</keyword>
<dbReference type="InterPro" id="IPR024051">
    <property type="entry name" value="AICAR_Tfase_dup_dom_sf"/>
</dbReference>
<keyword evidence="19" id="KW-0040">ANK repeat</keyword>
<accession>A0A6H5HYQ7</accession>
<evidence type="ECO:0000256" key="6">
    <source>
        <dbReference type="ARBA" id="ARBA00012253"/>
    </source>
</evidence>
<evidence type="ECO:0000256" key="5">
    <source>
        <dbReference type="ARBA" id="ARBA00007667"/>
    </source>
</evidence>
<evidence type="ECO:0000256" key="19">
    <source>
        <dbReference type="PROSITE-ProRule" id="PRU00023"/>
    </source>
</evidence>
<dbReference type="GO" id="GO:0006189">
    <property type="term" value="P:'de novo' IMP biosynthetic process"/>
    <property type="evidence" value="ECO:0007669"/>
    <property type="project" value="UniProtKB-UniPathway"/>
</dbReference>
<evidence type="ECO:0000256" key="8">
    <source>
        <dbReference type="ARBA" id="ARBA00017905"/>
    </source>
</evidence>
<dbReference type="PROSITE" id="PS51855">
    <property type="entry name" value="MGS"/>
    <property type="match status" value="1"/>
</dbReference>
<feature type="repeat" description="ANK" evidence="19">
    <location>
        <begin position="159"/>
        <end position="193"/>
    </location>
</feature>
<dbReference type="InterPro" id="IPR036770">
    <property type="entry name" value="Ankyrin_rpt-contain_sf"/>
</dbReference>
<dbReference type="InterPro" id="IPR036914">
    <property type="entry name" value="MGS-like_dom_sf"/>
</dbReference>
<evidence type="ECO:0000256" key="12">
    <source>
        <dbReference type="ARBA" id="ARBA00022801"/>
    </source>
</evidence>
<evidence type="ECO:0000259" key="20">
    <source>
        <dbReference type="PROSITE" id="PS51855"/>
    </source>
</evidence>
<comment type="function">
    <text evidence="18">Bifunctional enzyme that catalyzes the last two steps of purine biosynthesis. Acts as a transformylase that incorporates a formyl group to the AMP analog AICAR (5-amino-1-(5-phospho-beta-D-ribosyl)imidazole-4-carboxamide) to produce the intermediate formyl-AICAR (FAICAR). Can use both 10-formyldihydrofolate and 10-formyltetrahydrofolate as the formyl donor in this reaction. Also catalyzes the cyclization of FAICAR to inosine monophosphate (IMP). Promotes insulin receptor/INSR autophosphorylation and is involved in INSR internalization.</text>
</comment>
<dbReference type="SMART" id="SM00851">
    <property type="entry name" value="MGS"/>
    <property type="match status" value="1"/>
</dbReference>
<dbReference type="GO" id="GO:0004643">
    <property type="term" value="F:phosphoribosylaminoimidazolecarboxamide formyltransferase activity"/>
    <property type="evidence" value="ECO:0007669"/>
    <property type="project" value="UniProtKB-EC"/>
</dbReference>
<comment type="subunit">
    <text evidence="15">Homodimer. Associates with internalized INSR complexes on Golgi/endosomal membranes. Interacts with INSR; ATIC together with PRKAA2/AMPK2 and HACD3/PTPLAD1 is proposed to be part of a signaling network regulating INSR autophosphorylation and endocytosis.</text>
</comment>
<dbReference type="PANTHER" id="PTHR11692">
    <property type="entry name" value="BIFUNCTIONAL PURINE BIOSYNTHESIS PROTEIN PURH"/>
    <property type="match status" value="1"/>
</dbReference>
<evidence type="ECO:0000256" key="16">
    <source>
        <dbReference type="ARBA" id="ARBA00047515"/>
    </source>
</evidence>
<dbReference type="NCBIfam" id="NF005492">
    <property type="entry name" value="PRK07106.1"/>
    <property type="match status" value="1"/>
</dbReference>
<dbReference type="SUPFAM" id="SSF52335">
    <property type="entry name" value="Methylglyoxal synthase-like"/>
    <property type="match status" value="1"/>
</dbReference>
<evidence type="ECO:0000256" key="17">
    <source>
        <dbReference type="ARBA" id="ARBA00048341"/>
    </source>
</evidence>
<evidence type="ECO:0000256" key="9">
    <source>
        <dbReference type="ARBA" id="ARBA00022490"/>
    </source>
</evidence>
<keyword evidence="13" id="KW-0511">Multifunctional enzyme</keyword>
<dbReference type="InterPro" id="IPR002110">
    <property type="entry name" value="Ankyrin_rpt"/>
</dbReference>
<sequence length="951" mass="107103">MEKLRSLRESVNWEIEEERSQLLDKLYPLMNNWRRLPNLREIFRAREINWLLAEDLRKNKQSAKFVQFLSRRGYRDEPDLDEATGRPLLNDVTPIHVAVRLGLLEQLDYSIFLMYAARCNYVDEHGLSHFHVACWWPSAHRVEEFLESGQDPNEPVSATGDTPLHLSTQAYYFNEMIVRALLRAGAVSNLANKEGLTPLHCLCRSKKFNKDKCARKFFELCDELNRPVQVDVRDNEGWTPLRYAVASLLPDSVDALLNRGANISGFVFPTEFTPVDLYRSGGVLAIVERLENAGYELSRADAMTIMRFFHECGLFDASENNERSWYSDEKWAEESKKIAVRDDNDPSQLSLYDLTRLSPGEAAKLLTYKDYFDLAVSDRVIRPGTVIYKPGKIDTVPCRTLRACAVHLAEKMTRGFFESWALEPFMQLIHNRLPILCCEMVLGNLRNVDLVSDKTNLLPFAKKLNEVGLTLVASGGTAKSLRDAGLPVKDVSDITGAPEMLGGRVKTLHPAVHGAFTHTAQYDDAISDYFRRQYSSNVSQLTLRYGMNPHQKPAQIYTTLDKLPLQVVNGSPGFINLCDALNGYQLVKELKKALGLPAATSFKHVSPAGAAVGIPLDEVQAKVCQVDDLLDQLTPLATAYARARGADRMSSFGDFVALSDPCDVATAKIISREVSDGIIAPGYSEEALAILRKKKNGGYCVLQIDPAYEPSASERKMIFGLTLEQRRNDAVIDKSTFANRVTKDKNLSEEALRDLIVATIAVKYTQSNSVCYAKDGQVIGIGAGQQSRIHCTRLAGEKADNWWLRQHPYVTGMKFKKGVKRAEISNAIDNYVNGTVGRDMDHASWAAFYEEVPPQLTQQHKEDWAKTLDNVAISSDAFFPFRDNVDRARMHRRKSSLLSAKFFSASRRSRRRYTRSATLSRLCCSGLWPCAIDMLEPDRLSERIREARLCH</sequence>
<dbReference type="PROSITE" id="PS50297">
    <property type="entry name" value="ANK_REP_REGION"/>
    <property type="match status" value="2"/>
</dbReference>
<dbReference type="UniPathway" id="UPA00074">
    <property type="reaction ID" value="UER00133"/>
</dbReference>
<evidence type="ECO:0000256" key="2">
    <source>
        <dbReference type="ARBA" id="ARBA00004514"/>
    </source>
</evidence>
<proteinExistence type="inferred from homology"/>
<dbReference type="SUPFAM" id="SSF48403">
    <property type="entry name" value="Ankyrin repeat"/>
    <property type="match status" value="1"/>
</dbReference>
<feature type="repeat" description="ANK" evidence="19">
    <location>
        <begin position="236"/>
        <end position="264"/>
    </location>
</feature>
<dbReference type="GO" id="GO:0003937">
    <property type="term" value="F:IMP cyclohydrolase activity"/>
    <property type="evidence" value="ECO:0007669"/>
    <property type="project" value="UniProtKB-EC"/>
</dbReference>
<comment type="pathway">
    <text evidence="3">Purine metabolism; IMP biosynthesis via de novo pathway; IMP from 5-formamido-1-(5-phospho-D-ribosyl)imidazole-4-carboxamide: step 1/1.</text>
</comment>
<dbReference type="InterPro" id="IPR011607">
    <property type="entry name" value="MGS-like_dom"/>
</dbReference>
<dbReference type="Gene3D" id="1.25.40.20">
    <property type="entry name" value="Ankyrin repeat-containing domain"/>
    <property type="match status" value="1"/>
</dbReference>
<comment type="similarity">
    <text evidence="5">Belongs to the PurH family.</text>
</comment>
<name>A0A6H5HYQ7_9HYME</name>
<protein>
    <recommendedName>
        <fullName evidence="8">Bifunctional purine biosynthesis protein ATIC</fullName>
        <ecNumber evidence="6">2.1.2.3</ecNumber>
        <ecNumber evidence="7">3.5.4.10</ecNumber>
    </recommendedName>
    <alternativeName>
        <fullName evidence="14">AICAR transformylase/inosine monophosphate cyclohydrolase</fullName>
    </alternativeName>
</protein>
<comment type="pathway">
    <text evidence="4">Purine metabolism; IMP biosynthesis via de novo pathway; 5-formamido-1-(5-phospho-D-ribosyl)imidazole-4-carboxamide from 5-amino-1-(5-phospho-D-ribosyl)imidazole-4-carboxamide (10-formyl THF route): step 1/1.</text>
</comment>
<reference evidence="21 22" key="1">
    <citation type="submission" date="2020-02" db="EMBL/GenBank/DDBJ databases">
        <authorList>
            <person name="Ferguson B K."/>
        </authorList>
    </citation>
    <scope>NUCLEOTIDE SEQUENCE [LARGE SCALE GENOMIC DNA]</scope>
</reference>
<evidence type="ECO:0000256" key="18">
    <source>
        <dbReference type="ARBA" id="ARBA00053070"/>
    </source>
</evidence>
<feature type="domain" description="MGS-like" evidence="20">
    <location>
        <begin position="440"/>
        <end position="609"/>
    </location>
</feature>
<dbReference type="Pfam" id="PF02142">
    <property type="entry name" value="MGS"/>
    <property type="match status" value="1"/>
</dbReference>
<dbReference type="FunFam" id="1.10.287.440:FF:000001">
    <property type="entry name" value="Bifunctional purine biosynthesis protein PURH"/>
    <property type="match status" value="1"/>
</dbReference>
<dbReference type="InterPro" id="IPR024050">
    <property type="entry name" value="AICAR_Tfase_insert_dom_sf"/>
</dbReference>
<evidence type="ECO:0000256" key="15">
    <source>
        <dbReference type="ARBA" id="ARBA00046691"/>
    </source>
</evidence>
<dbReference type="Gene3D" id="1.10.287.440">
    <property type="match status" value="1"/>
</dbReference>
<evidence type="ECO:0000313" key="21">
    <source>
        <dbReference type="EMBL" id="CAB0029944.1"/>
    </source>
</evidence>
<evidence type="ECO:0000256" key="4">
    <source>
        <dbReference type="ARBA" id="ARBA00004954"/>
    </source>
</evidence>
<dbReference type="Gene3D" id="3.40.50.1380">
    <property type="entry name" value="Methylglyoxal synthase-like domain"/>
    <property type="match status" value="1"/>
</dbReference>
<keyword evidence="11" id="KW-0658">Purine biosynthesis</keyword>
<dbReference type="OrthoDB" id="6017153at2759"/>
<dbReference type="FunFam" id="3.40.140.20:FF:000003">
    <property type="entry name" value="Bifunctional purine biosynthesis protein"/>
    <property type="match status" value="1"/>
</dbReference>
<evidence type="ECO:0000256" key="14">
    <source>
        <dbReference type="ARBA" id="ARBA00032307"/>
    </source>
</evidence>
<organism evidence="21 22">
    <name type="scientific">Trichogramma brassicae</name>
    <dbReference type="NCBI Taxonomy" id="86971"/>
    <lineage>
        <taxon>Eukaryota</taxon>
        <taxon>Metazoa</taxon>
        <taxon>Ecdysozoa</taxon>
        <taxon>Arthropoda</taxon>
        <taxon>Hexapoda</taxon>
        <taxon>Insecta</taxon>
        <taxon>Pterygota</taxon>
        <taxon>Neoptera</taxon>
        <taxon>Endopterygota</taxon>
        <taxon>Hymenoptera</taxon>
        <taxon>Apocrita</taxon>
        <taxon>Proctotrupomorpha</taxon>
        <taxon>Chalcidoidea</taxon>
        <taxon>Trichogrammatidae</taxon>
        <taxon>Trichogramma</taxon>
    </lineage>
</organism>
<dbReference type="Proteomes" id="UP000479190">
    <property type="component" value="Unassembled WGS sequence"/>
</dbReference>
<keyword evidence="10" id="KW-0808">Transferase</keyword>
<evidence type="ECO:0000256" key="13">
    <source>
        <dbReference type="ARBA" id="ARBA00023268"/>
    </source>
</evidence>
<comment type="catalytic activity">
    <reaction evidence="16">
        <text>(6R)-10-formyltetrahydrofolate + 5-amino-1-(5-phospho-beta-D-ribosyl)imidazole-4-carboxamide = 5-formamido-1-(5-phospho-D-ribosyl)imidazole-4-carboxamide + (6S)-5,6,7,8-tetrahydrofolate</text>
        <dbReference type="Rhea" id="RHEA:22192"/>
        <dbReference type="ChEBI" id="CHEBI:57453"/>
        <dbReference type="ChEBI" id="CHEBI:58467"/>
        <dbReference type="ChEBI" id="CHEBI:58475"/>
        <dbReference type="ChEBI" id="CHEBI:195366"/>
        <dbReference type="EC" id="2.1.2.3"/>
    </reaction>
    <physiologicalReaction direction="left-to-right" evidence="16">
        <dbReference type="Rhea" id="RHEA:22193"/>
    </physiologicalReaction>
</comment>
<dbReference type="AlphaFoldDB" id="A0A6H5HYQ7"/>
<evidence type="ECO:0000256" key="7">
    <source>
        <dbReference type="ARBA" id="ARBA00012712"/>
    </source>
</evidence>
<dbReference type="SUPFAM" id="SSF53927">
    <property type="entry name" value="Cytidine deaminase-like"/>
    <property type="match status" value="1"/>
</dbReference>
<evidence type="ECO:0000256" key="1">
    <source>
        <dbReference type="ARBA" id="ARBA00000945"/>
    </source>
</evidence>
<evidence type="ECO:0000256" key="10">
    <source>
        <dbReference type="ARBA" id="ARBA00022679"/>
    </source>
</evidence>
<dbReference type="InterPro" id="IPR016193">
    <property type="entry name" value="Cytidine_deaminase-like"/>
</dbReference>
<keyword evidence="22" id="KW-1185">Reference proteome</keyword>
<comment type="subcellular location">
    <subcellularLocation>
        <location evidence="2">Cytoplasm</location>
        <location evidence="2">Cytosol</location>
    </subcellularLocation>
</comment>
<dbReference type="EMBL" id="CADCXV010000380">
    <property type="protein sequence ID" value="CAB0029944.1"/>
    <property type="molecule type" value="Genomic_DNA"/>
</dbReference>
<keyword evidence="9" id="KW-0963">Cytoplasm</keyword>
<dbReference type="Gene3D" id="3.40.140.20">
    <property type="match status" value="2"/>
</dbReference>
<dbReference type="InterPro" id="IPR002695">
    <property type="entry name" value="PurH-like"/>
</dbReference>
<dbReference type="SMART" id="SM00798">
    <property type="entry name" value="AICARFT_IMPCHas"/>
    <property type="match status" value="1"/>
</dbReference>
<dbReference type="SMART" id="SM00248">
    <property type="entry name" value="ANK"/>
    <property type="match status" value="4"/>
</dbReference>
<dbReference type="PROSITE" id="PS50088">
    <property type="entry name" value="ANK_REPEAT"/>
    <property type="match status" value="2"/>
</dbReference>
<evidence type="ECO:0000256" key="11">
    <source>
        <dbReference type="ARBA" id="ARBA00022755"/>
    </source>
</evidence>
<evidence type="ECO:0000256" key="3">
    <source>
        <dbReference type="ARBA" id="ARBA00004844"/>
    </source>
</evidence>
<dbReference type="EC" id="2.1.2.3" evidence="6"/>
<comment type="catalytic activity">
    <reaction evidence="1">
        <text>10-formyldihydrofolate + 5-amino-1-(5-phospho-beta-D-ribosyl)imidazole-4-carboxamide = 5-formamido-1-(5-phospho-D-ribosyl)imidazole-4-carboxamide + 7,8-dihydrofolate</text>
        <dbReference type="Rhea" id="RHEA:59144"/>
        <dbReference type="ChEBI" id="CHEBI:57451"/>
        <dbReference type="ChEBI" id="CHEBI:57452"/>
        <dbReference type="ChEBI" id="CHEBI:58467"/>
        <dbReference type="ChEBI" id="CHEBI:58475"/>
    </reaction>
    <physiologicalReaction direction="left-to-right" evidence="1">
        <dbReference type="Rhea" id="RHEA:59145"/>
    </physiologicalReaction>
</comment>
<dbReference type="Pfam" id="PF12796">
    <property type="entry name" value="Ank_2"/>
    <property type="match status" value="1"/>
</dbReference>
<dbReference type="Pfam" id="PF01808">
    <property type="entry name" value="AICARFT_IMPCHas"/>
    <property type="match status" value="1"/>
</dbReference>
<gene>
    <name evidence="21" type="ORF">TBRA_LOCUS1963</name>
</gene>
<evidence type="ECO:0000313" key="22">
    <source>
        <dbReference type="Proteomes" id="UP000479190"/>
    </source>
</evidence>
<comment type="catalytic activity">
    <reaction evidence="17">
        <text>IMP + H2O = 5-formamido-1-(5-phospho-D-ribosyl)imidazole-4-carboxamide</text>
        <dbReference type="Rhea" id="RHEA:18445"/>
        <dbReference type="ChEBI" id="CHEBI:15377"/>
        <dbReference type="ChEBI" id="CHEBI:58053"/>
        <dbReference type="ChEBI" id="CHEBI:58467"/>
        <dbReference type="EC" id="3.5.4.10"/>
    </reaction>
    <physiologicalReaction direction="right-to-left" evidence="17">
        <dbReference type="Rhea" id="RHEA:18447"/>
    </physiologicalReaction>
</comment>
<dbReference type="EC" id="3.5.4.10" evidence="7"/>
<dbReference type="GO" id="GO:0005829">
    <property type="term" value="C:cytosol"/>
    <property type="evidence" value="ECO:0007669"/>
    <property type="project" value="UniProtKB-SubCell"/>
</dbReference>
<dbReference type="PANTHER" id="PTHR11692:SF0">
    <property type="entry name" value="BIFUNCTIONAL PURINE BIOSYNTHESIS PROTEIN ATIC"/>
    <property type="match status" value="1"/>
</dbReference>